<sequence>MFSDLVSSPMNISRPEFTLASTMGSVPTDEIIQYPTELHLFLVIRTCNFIRSIRNDYETFLHINILFGIHPAAATDVQTYAS</sequence>
<proteinExistence type="predicted"/>
<accession>A0ABR3KCW0</accession>
<evidence type="ECO:0000313" key="1">
    <source>
        <dbReference type="EMBL" id="KAL1235232.1"/>
    </source>
</evidence>
<evidence type="ECO:0000313" key="2">
    <source>
        <dbReference type="Proteomes" id="UP001558632"/>
    </source>
</evidence>
<gene>
    <name evidence="1" type="ORF">TSPI_06874</name>
</gene>
<dbReference type="Proteomes" id="UP001558632">
    <property type="component" value="Unassembled WGS sequence"/>
</dbReference>
<name>A0ABR3KCW0_TRISP</name>
<dbReference type="EMBL" id="JBEUSY010000379">
    <property type="protein sequence ID" value="KAL1235232.1"/>
    <property type="molecule type" value="Genomic_DNA"/>
</dbReference>
<protein>
    <submittedName>
        <fullName evidence="1">Small ribosomal subunit protein</fullName>
    </submittedName>
</protein>
<comment type="caution">
    <text evidence="1">The sequence shown here is derived from an EMBL/GenBank/DDBJ whole genome shotgun (WGS) entry which is preliminary data.</text>
</comment>
<keyword evidence="2" id="KW-1185">Reference proteome</keyword>
<organism evidence="1 2">
    <name type="scientific">Trichinella spiralis</name>
    <name type="common">Trichina worm</name>
    <dbReference type="NCBI Taxonomy" id="6334"/>
    <lineage>
        <taxon>Eukaryota</taxon>
        <taxon>Metazoa</taxon>
        <taxon>Ecdysozoa</taxon>
        <taxon>Nematoda</taxon>
        <taxon>Enoplea</taxon>
        <taxon>Dorylaimia</taxon>
        <taxon>Trichinellida</taxon>
        <taxon>Trichinellidae</taxon>
        <taxon>Trichinella</taxon>
    </lineage>
</organism>
<reference evidence="1 2" key="1">
    <citation type="submission" date="2024-07" db="EMBL/GenBank/DDBJ databases">
        <title>Enhanced genomic and transcriptomic resources for Trichinella pseudospiralis and T. spiralis underpin the discovery of pronounced molecular differences between stages and species.</title>
        <authorList>
            <person name="Pasi K.K."/>
            <person name="La Rosa G."/>
            <person name="Gomez-Morales M.A."/>
            <person name="Tosini F."/>
            <person name="Sumanam S."/>
            <person name="Young N.D."/>
            <person name="Chang B.C."/>
            <person name="Robin G.B."/>
        </authorList>
    </citation>
    <scope>NUCLEOTIDE SEQUENCE [LARGE SCALE GENOMIC DNA]</scope>
    <source>
        <strain evidence="1">ISS534</strain>
    </source>
</reference>